<dbReference type="UniPathway" id="UPA00115">
    <property type="reaction ID" value="UER00408"/>
</dbReference>
<dbReference type="InterPro" id="IPR019796">
    <property type="entry name" value="G6P_DH_AS"/>
</dbReference>
<evidence type="ECO:0000256" key="1">
    <source>
        <dbReference type="ARBA" id="ARBA00004937"/>
    </source>
</evidence>
<dbReference type="GO" id="GO:0050661">
    <property type="term" value="F:NADP binding"/>
    <property type="evidence" value="ECO:0007669"/>
    <property type="project" value="InterPro"/>
</dbReference>
<keyword evidence="6 9" id="KW-0521">NADP</keyword>
<name>A0A8H3G9Y1_9LECA</name>
<dbReference type="InterPro" id="IPR022674">
    <property type="entry name" value="G6P_DH_NAD-bd"/>
</dbReference>
<dbReference type="InterPro" id="IPR036291">
    <property type="entry name" value="NAD(P)-bd_dom_sf"/>
</dbReference>
<dbReference type="EMBL" id="CAJPDS010000102">
    <property type="protein sequence ID" value="CAF9937514.1"/>
    <property type="molecule type" value="Genomic_DNA"/>
</dbReference>
<evidence type="ECO:0000256" key="2">
    <source>
        <dbReference type="ARBA" id="ARBA00009975"/>
    </source>
</evidence>
<keyword evidence="8 9" id="KW-0119">Carbohydrate metabolism</keyword>
<dbReference type="GO" id="GO:0005829">
    <property type="term" value="C:cytosol"/>
    <property type="evidence" value="ECO:0007669"/>
    <property type="project" value="TreeGrafter"/>
</dbReference>
<evidence type="ECO:0000256" key="8">
    <source>
        <dbReference type="ARBA" id="ARBA00023277"/>
    </source>
</evidence>
<evidence type="ECO:0000259" key="10">
    <source>
        <dbReference type="Pfam" id="PF00479"/>
    </source>
</evidence>
<evidence type="ECO:0000256" key="5">
    <source>
        <dbReference type="ARBA" id="ARBA00022526"/>
    </source>
</evidence>
<dbReference type="OrthoDB" id="60984at2759"/>
<protein>
    <recommendedName>
        <fullName evidence="4 9">Glucose-6-phosphate 1-dehydrogenase</fullName>
        <ecNumber evidence="3 9">1.1.1.49</ecNumber>
    </recommendedName>
</protein>
<dbReference type="Proteomes" id="UP000664521">
    <property type="component" value="Unassembled WGS sequence"/>
</dbReference>
<evidence type="ECO:0000259" key="11">
    <source>
        <dbReference type="Pfam" id="PF02781"/>
    </source>
</evidence>
<dbReference type="PROSITE" id="PS00069">
    <property type="entry name" value="G6P_DEHYDROGENASE"/>
    <property type="match status" value="1"/>
</dbReference>
<sequence>MDEDTVIVLLGASGDLAAKKLYPALFNLYRRDMLSPGTRIIGIDPTPMSHEEFTDHMKKSIGVHETDLAKKCARFCEICHYITLKTDEGDKSFEELRDLMESFQNKEKQQHRLFYMALPPKIYVSVSEQLKRCCKDEKTVSRVIVEKPFGRDLETSIDLHKKLAPNWSEDEIFRIDHYLGKEMVKNMIVLRFGNPMFGAVWDCNHIDNIQISMTEAIGTERRGGYFDDVGVIRDIMQNHLTQILALITMERPGSFSAEDLRQEKARVLRLVPPVDIKNTILGQYSKSADGQKPGYKDDDTVPKDSCCATFCTTVAYVKNARWEGVPFILKAGKGMETSSPPLLNPFRLPALAESKTEIRIQLKDTTAAMLYNTMHNELIIRIQPQEGVRLKMNAKAPGLELKTIATELDLTYKGIVDNPDLPEAYEALLRDAIEGDLSLSVREDELEASWRIWTPLLKKIEKDEGVELEEYAYGSEGPEKLKEFIGGYQYLGEKQ</sequence>
<dbReference type="PRINTS" id="PR00079">
    <property type="entry name" value="G6PDHDRGNASE"/>
</dbReference>
<evidence type="ECO:0000313" key="12">
    <source>
        <dbReference type="EMBL" id="CAF9937514.1"/>
    </source>
</evidence>
<dbReference type="GO" id="GO:0009051">
    <property type="term" value="P:pentose-phosphate shunt, oxidative branch"/>
    <property type="evidence" value="ECO:0007669"/>
    <property type="project" value="TreeGrafter"/>
</dbReference>
<evidence type="ECO:0000256" key="6">
    <source>
        <dbReference type="ARBA" id="ARBA00022857"/>
    </source>
</evidence>
<evidence type="ECO:0000256" key="9">
    <source>
        <dbReference type="RuleBase" id="RU362120"/>
    </source>
</evidence>
<dbReference type="EC" id="1.1.1.49" evidence="3 9"/>
<dbReference type="PANTHER" id="PTHR23429">
    <property type="entry name" value="GLUCOSE-6-PHOSPHATE 1-DEHYDROGENASE G6PD"/>
    <property type="match status" value="1"/>
</dbReference>
<dbReference type="AlphaFoldDB" id="A0A8H3G9Y1"/>
<dbReference type="GO" id="GO:0004345">
    <property type="term" value="F:glucose-6-phosphate dehydrogenase activity"/>
    <property type="evidence" value="ECO:0007669"/>
    <property type="project" value="UniProtKB-EC"/>
</dbReference>
<feature type="domain" description="Glucose-6-phosphate dehydrogenase C-terminal" evidence="11">
    <location>
        <begin position="189"/>
        <end position="486"/>
    </location>
</feature>
<reference evidence="12" key="1">
    <citation type="submission" date="2021-03" db="EMBL/GenBank/DDBJ databases">
        <authorList>
            <person name="Tagirdzhanova G."/>
        </authorList>
    </citation>
    <scope>NUCLEOTIDE SEQUENCE</scope>
</reference>
<dbReference type="InterPro" id="IPR001282">
    <property type="entry name" value="G6P_DH"/>
</dbReference>
<proteinExistence type="inferred from homology"/>
<keyword evidence="13" id="KW-1185">Reference proteome</keyword>
<evidence type="ECO:0000313" key="13">
    <source>
        <dbReference type="Proteomes" id="UP000664521"/>
    </source>
</evidence>
<dbReference type="NCBIfam" id="TIGR00871">
    <property type="entry name" value="zwf"/>
    <property type="match status" value="1"/>
</dbReference>
<evidence type="ECO:0000256" key="7">
    <source>
        <dbReference type="ARBA" id="ARBA00023002"/>
    </source>
</evidence>
<keyword evidence="5 9" id="KW-0313">Glucose metabolism</keyword>
<dbReference type="PIRSF" id="PIRSF000110">
    <property type="entry name" value="G6PD"/>
    <property type="match status" value="1"/>
</dbReference>
<dbReference type="Pfam" id="PF02781">
    <property type="entry name" value="G6PD_C"/>
    <property type="match status" value="1"/>
</dbReference>
<dbReference type="Pfam" id="PF00479">
    <property type="entry name" value="G6PD_N"/>
    <property type="match status" value="1"/>
</dbReference>
<evidence type="ECO:0000256" key="4">
    <source>
        <dbReference type="ARBA" id="ARBA00020444"/>
    </source>
</evidence>
<dbReference type="Gene3D" id="3.40.50.720">
    <property type="entry name" value="NAD(P)-binding Rossmann-like Domain"/>
    <property type="match status" value="1"/>
</dbReference>
<evidence type="ECO:0000256" key="3">
    <source>
        <dbReference type="ARBA" id="ARBA00013019"/>
    </source>
</evidence>
<dbReference type="PANTHER" id="PTHR23429:SF0">
    <property type="entry name" value="GLUCOSE-6-PHOSPHATE 1-DEHYDROGENASE"/>
    <property type="match status" value="1"/>
</dbReference>
<comment type="function">
    <text evidence="9">Catalyzes the rate-limiting step of the oxidative pentose-phosphate pathway, which represents a route for the dissimilation of carbohydrates besides glycolysis.</text>
</comment>
<dbReference type="HAMAP" id="MF_00966">
    <property type="entry name" value="G6PD"/>
    <property type="match status" value="1"/>
</dbReference>
<organism evidence="12 13">
    <name type="scientific">Heterodermia speciosa</name>
    <dbReference type="NCBI Taxonomy" id="116794"/>
    <lineage>
        <taxon>Eukaryota</taxon>
        <taxon>Fungi</taxon>
        <taxon>Dikarya</taxon>
        <taxon>Ascomycota</taxon>
        <taxon>Pezizomycotina</taxon>
        <taxon>Lecanoromycetes</taxon>
        <taxon>OSLEUM clade</taxon>
        <taxon>Lecanoromycetidae</taxon>
        <taxon>Caliciales</taxon>
        <taxon>Physciaceae</taxon>
        <taxon>Heterodermia</taxon>
    </lineage>
</organism>
<comment type="similarity">
    <text evidence="2 9">Belongs to the glucose-6-phosphate dehydrogenase family.</text>
</comment>
<dbReference type="SUPFAM" id="SSF55347">
    <property type="entry name" value="Glyceraldehyde-3-phosphate dehydrogenase-like, C-terminal domain"/>
    <property type="match status" value="1"/>
</dbReference>
<dbReference type="InterPro" id="IPR022675">
    <property type="entry name" value="G6P_DH_C"/>
</dbReference>
<dbReference type="Gene3D" id="3.30.360.10">
    <property type="entry name" value="Dihydrodipicolinate Reductase, domain 2"/>
    <property type="match status" value="1"/>
</dbReference>
<gene>
    <name evidence="12" type="primary">ZWF1_1</name>
    <name evidence="12" type="ORF">HETSPECPRED_000564</name>
</gene>
<dbReference type="SUPFAM" id="SSF51735">
    <property type="entry name" value="NAD(P)-binding Rossmann-fold domains"/>
    <property type="match status" value="1"/>
</dbReference>
<comment type="caution">
    <text evidence="12">The sequence shown here is derived from an EMBL/GenBank/DDBJ whole genome shotgun (WGS) entry which is preliminary data.</text>
</comment>
<accession>A0A8H3G9Y1</accession>
<comment type="catalytic activity">
    <reaction evidence="9">
        <text>D-glucose 6-phosphate + NADP(+) = 6-phospho-D-glucono-1,5-lactone + NADPH + H(+)</text>
        <dbReference type="Rhea" id="RHEA:15841"/>
        <dbReference type="ChEBI" id="CHEBI:15378"/>
        <dbReference type="ChEBI" id="CHEBI:57783"/>
        <dbReference type="ChEBI" id="CHEBI:57955"/>
        <dbReference type="ChEBI" id="CHEBI:58349"/>
        <dbReference type="ChEBI" id="CHEBI:61548"/>
        <dbReference type="EC" id="1.1.1.49"/>
    </reaction>
</comment>
<keyword evidence="7 9" id="KW-0560">Oxidoreductase</keyword>
<feature type="domain" description="Glucose-6-phosphate dehydrogenase NAD-binding" evidence="10">
    <location>
        <begin position="8"/>
        <end position="186"/>
    </location>
</feature>
<dbReference type="GO" id="GO:0006006">
    <property type="term" value="P:glucose metabolic process"/>
    <property type="evidence" value="ECO:0007669"/>
    <property type="project" value="UniProtKB-KW"/>
</dbReference>
<comment type="pathway">
    <text evidence="1 9">Carbohydrate degradation; pentose phosphate pathway; D-ribulose 5-phosphate from D-glucose 6-phosphate (oxidative stage): step 1/3.</text>
</comment>